<keyword evidence="3" id="KW-0813">Transport</keyword>
<evidence type="ECO:0000256" key="14">
    <source>
        <dbReference type="SAM" id="Phobius"/>
    </source>
</evidence>
<evidence type="ECO:0000256" key="8">
    <source>
        <dbReference type="ARBA" id="ARBA00023053"/>
    </source>
</evidence>
<keyword evidence="10 14" id="KW-0472">Membrane</keyword>
<comment type="caution">
    <text evidence="15">The sequence shown here is derived from an EMBL/GenBank/DDBJ whole genome shotgun (WGS) entry which is preliminary data.</text>
</comment>
<feature type="transmembrane region" description="Helical" evidence="14">
    <location>
        <begin position="58"/>
        <end position="84"/>
    </location>
</feature>
<name>A0A8J6J6T1_9FIRM</name>
<protein>
    <recommendedName>
        <fullName evidence="17">Sodium:solute symporter family protein</fullName>
    </recommendedName>
</protein>
<gene>
    <name evidence="15" type="ORF">H8S55_12795</name>
</gene>
<feature type="transmembrane region" description="Helical" evidence="14">
    <location>
        <begin position="160"/>
        <end position="180"/>
    </location>
</feature>
<dbReference type="InterPro" id="IPR001734">
    <property type="entry name" value="Na/solute_symporter"/>
</dbReference>
<feature type="transmembrane region" description="Helical" evidence="14">
    <location>
        <begin position="96"/>
        <end position="121"/>
    </location>
</feature>
<dbReference type="Gene3D" id="1.20.1730.10">
    <property type="entry name" value="Sodium/glucose cotransporter"/>
    <property type="match status" value="1"/>
</dbReference>
<keyword evidence="6" id="KW-0769">Symport</keyword>
<reference evidence="15" key="1">
    <citation type="submission" date="2020-08" db="EMBL/GenBank/DDBJ databases">
        <title>Genome public.</title>
        <authorList>
            <person name="Liu C."/>
            <person name="Sun Q."/>
        </authorList>
    </citation>
    <scope>NUCLEOTIDE SEQUENCE</scope>
    <source>
        <strain evidence="15">BX5</strain>
    </source>
</reference>
<evidence type="ECO:0000256" key="1">
    <source>
        <dbReference type="ARBA" id="ARBA00004651"/>
    </source>
</evidence>
<keyword evidence="5 14" id="KW-0812">Transmembrane</keyword>
<keyword evidence="9" id="KW-0406">Ion transport</keyword>
<comment type="similarity">
    <text evidence="2 13">Belongs to the sodium:solute symporter (SSF) (TC 2.A.21) family.</text>
</comment>
<feature type="transmembrane region" description="Helical" evidence="14">
    <location>
        <begin position="241"/>
        <end position="259"/>
    </location>
</feature>
<evidence type="ECO:0000256" key="11">
    <source>
        <dbReference type="ARBA" id="ARBA00023201"/>
    </source>
</evidence>
<evidence type="ECO:0000313" key="15">
    <source>
        <dbReference type="EMBL" id="MBC5718177.1"/>
    </source>
</evidence>
<comment type="catalytic activity">
    <reaction evidence="12">
        <text>L-proline(in) + Na(+)(in) = L-proline(out) + Na(+)(out)</text>
        <dbReference type="Rhea" id="RHEA:28967"/>
        <dbReference type="ChEBI" id="CHEBI:29101"/>
        <dbReference type="ChEBI" id="CHEBI:60039"/>
    </reaction>
</comment>
<evidence type="ECO:0000256" key="4">
    <source>
        <dbReference type="ARBA" id="ARBA00022475"/>
    </source>
</evidence>
<keyword evidence="4" id="KW-1003">Cell membrane</keyword>
<accession>A0A8J6J6T1</accession>
<proteinExistence type="inferred from homology"/>
<dbReference type="Pfam" id="PF00474">
    <property type="entry name" value="SSF"/>
    <property type="match status" value="1"/>
</dbReference>
<evidence type="ECO:0000256" key="3">
    <source>
        <dbReference type="ARBA" id="ARBA00022448"/>
    </source>
</evidence>
<evidence type="ECO:0000313" key="16">
    <source>
        <dbReference type="Proteomes" id="UP000602260"/>
    </source>
</evidence>
<evidence type="ECO:0008006" key="17">
    <source>
        <dbReference type="Google" id="ProtNLM"/>
    </source>
</evidence>
<keyword evidence="8" id="KW-0915">Sodium</keyword>
<dbReference type="PANTHER" id="PTHR48086">
    <property type="entry name" value="SODIUM/PROLINE SYMPORTER-RELATED"/>
    <property type="match status" value="1"/>
</dbReference>
<feature type="transmembrane region" description="Helical" evidence="14">
    <location>
        <begin position="186"/>
        <end position="204"/>
    </location>
</feature>
<evidence type="ECO:0000256" key="6">
    <source>
        <dbReference type="ARBA" id="ARBA00022847"/>
    </source>
</evidence>
<feature type="transmembrane region" description="Helical" evidence="14">
    <location>
        <begin position="28"/>
        <end position="46"/>
    </location>
</feature>
<dbReference type="GO" id="GO:0015293">
    <property type="term" value="F:symporter activity"/>
    <property type="evidence" value="ECO:0007669"/>
    <property type="project" value="UniProtKB-KW"/>
</dbReference>
<dbReference type="EMBL" id="JACOPN010000011">
    <property type="protein sequence ID" value="MBC5718177.1"/>
    <property type="molecule type" value="Genomic_DNA"/>
</dbReference>
<keyword evidence="7 14" id="KW-1133">Transmembrane helix</keyword>
<dbReference type="InterPro" id="IPR038377">
    <property type="entry name" value="Na/Glc_symporter_sf"/>
</dbReference>
<sequence>MFVNFDGAAAISSLSADYFKAVPFDTETLLWMVVPTTMYGLISASAMQRAASAKSEKIALQGAIIGAVGTGLFTFFPVVIGMYGRAVFPEVETSSVLFTVMFNILPEWLAALLLVAIVAAVMSTADTQLMTIMANGMHDIYMNTLVPRYKLKDDEKRMKMISTVLTVVVLIGALLLSFKFNNIQKLLSKALSITTSACVVPYLGGRFMKKGTDIGALASMGVALTLLVLNFTGVIHLINDLIGLIPAAIVYVVVSLFTYKEDKAAV</sequence>
<evidence type="ECO:0000256" key="13">
    <source>
        <dbReference type="RuleBase" id="RU362091"/>
    </source>
</evidence>
<feature type="transmembrane region" description="Helical" evidence="14">
    <location>
        <begin position="216"/>
        <end position="235"/>
    </location>
</feature>
<evidence type="ECO:0000256" key="12">
    <source>
        <dbReference type="ARBA" id="ARBA00033708"/>
    </source>
</evidence>
<dbReference type="GO" id="GO:0006814">
    <property type="term" value="P:sodium ion transport"/>
    <property type="evidence" value="ECO:0007669"/>
    <property type="project" value="UniProtKB-KW"/>
</dbReference>
<dbReference type="Proteomes" id="UP000602260">
    <property type="component" value="Unassembled WGS sequence"/>
</dbReference>
<dbReference type="RefSeq" id="WP_186879248.1">
    <property type="nucleotide sequence ID" value="NZ_JACOPN010000011.1"/>
</dbReference>
<dbReference type="AlphaFoldDB" id="A0A8J6J6T1"/>
<dbReference type="InterPro" id="IPR050277">
    <property type="entry name" value="Sodium:Solute_Symporter"/>
</dbReference>
<dbReference type="GO" id="GO:0005886">
    <property type="term" value="C:plasma membrane"/>
    <property type="evidence" value="ECO:0007669"/>
    <property type="project" value="UniProtKB-SubCell"/>
</dbReference>
<evidence type="ECO:0000256" key="5">
    <source>
        <dbReference type="ARBA" id="ARBA00022692"/>
    </source>
</evidence>
<evidence type="ECO:0000256" key="10">
    <source>
        <dbReference type="ARBA" id="ARBA00023136"/>
    </source>
</evidence>
<comment type="subcellular location">
    <subcellularLocation>
        <location evidence="1">Cell membrane</location>
        <topology evidence="1">Multi-pass membrane protein</topology>
    </subcellularLocation>
</comment>
<evidence type="ECO:0000256" key="7">
    <source>
        <dbReference type="ARBA" id="ARBA00022989"/>
    </source>
</evidence>
<evidence type="ECO:0000256" key="2">
    <source>
        <dbReference type="ARBA" id="ARBA00006434"/>
    </source>
</evidence>
<keyword evidence="11" id="KW-0739">Sodium transport</keyword>
<dbReference type="PANTHER" id="PTHR48086:SF3">
    <property type="entry name" value="SODIUM_PROLINE SYMPORTER"/>
    <property type="match status" value="1"/>
</dbReference>
<keyword evidence="16" id="KW-1185">Reference proteome</keyword>
<organism evidence="15 16">
    <name type="scientific">Flintibacter faecis</name>
    <dbReference type="NCBI Taxonomy" id="2763047"/>
    <lineage>
        <taxon>Bacteria</taxon>
        <taxon>Bacillati</taxon>
        <taxon>Bacillota</taxon>
        <taxon>Clostridia</taxon>
        <taxon>Eubacteriales</taxon>
        <taxon>Flintibacter</taxon>
    </lineage>
</organism>
<evidence type="ECO:0000256" key="9">
    <source>
        <dbReference type="ARBA" id="ARBA00023065"/>
    </source>
</evidence>
<dbReference type="PROSITE" id="PS50283">
    <property type="entry name" value="NA_SOLUT_SYMP_3"/>
    <property type="match status" value="1"/>
</dbReference>